<protein>
    <submittedName>
        <fullName evidence="7">Uncharacterized protein</fullName>
    </submittedName>
</protein>
<evidence type="ECO:0000313" key="7">
    <source>
        <dbReference type="EnsemblPlants" id="AUR62013626-RA:cds"/>
    </source>
</evidence>
<reference evidence="7" key="1">
    <citation type="journal article" date="2017" name="Nature">
        <title>The genome of Chenopodium quinoa.</title>
        <authorList>
            <person name="Jarvis D.E."/>
            <person name="Ho Y.S."/>
            <person name="Lightfoot D.J."/>
            <person name="Schmoeckel S.M."/>
            <person name="Li B."/>
            <person name="Borm T.J.A."/>
            <person name="Ohyanagi H."/>
            <person name="Mineta K."/>
            <person name="Michell C.T."/>
            <person name="Saber N."/>
            <person name="Kharbatia N.M."/>
            <person name="Rupper R.R."/>
            <person name="Sharp A.R."/>
            <person name="Dally N."/>
            <person name="Boughton B.A."/>
            <person name="Woo Y.H."/>
            <person name="Gao G."/>
            <person name="Schijlen E.G.W.M."/>
            <person name="Guo X."/>
            <person name="Momin A.A."/>
            <person name="Negrao S."/>
            <person name="Al-Babili S."/>
            <person name="Gehring C."/>
            <person name="Roessner U."/>
            <person name="Jung C."/>
            <person name="Murphy K."/>
            <person name="Arold S.T."/>
            <person name="Gojobori T."/>
            <person name="van der Linden C.G."/>
            <person name="van Loo E.N."/>
            <person name="Jellen E.N."/>
            <person name="Maughan P.J."/>
            <person name="Tester M."/>
        </authorList>
    </citation>
    <scope>NUCLEOTIDE SEQUENCE [LARGE SCALE GENOMIC DNA]</scope>
    <source>
        <strain evidence="7">cv. PI 614886</strain>
    </source>
</reference>
<keyword evidence="4" id="KW-0206">Cytoskeleton</keyword>
<reference evidence="7" key="2">
    <citation type="submission" date="2021-03" db="UniProtKB">
        <authorList>
            <consortium name="EnsemblPlants"/>
        </authorList>
    </citation>
    <scope>IDENTIFICATION</scope>
</reference>
<evidence type="ECO:0000256" key="4">
    <source>
        <dbReference type="ARBA" id="ARBA00023212"/>
    </source>
</evidence>
<keyword evidence="5" id="KW-0175">Coiled coil</keyword>
<dbReference type="InterPro" id="IPR007145">
    <property type="entry name" value="MAP65_Ase1_PRC1"/>
</dbReference>
<comment type="subcellular location">
    <subcellularLocation>
        <location evidence="1">Cytoplasm</location>
        <location evidence="1">Cytoskeleton</location>
    </subcellularLocation>
</comment>
<feature type="coiled-coil region" evidence="5">
    <location>
        <begin position="56"/>
        <end position="83"/>
    </location>
</feature>
<evidence type="ECO:0000256" key="5">
    <source>
        <dbReference type="SAM" id="Coils"/>
    </source>
</evidence>
<keyword evidence="4" id="KW-0963">Cytoplasm</keyword>
<dbReference type="Proteomes" id="UP000596660">
    <property type="component" value="Unplaced"/>
</dbReference>
<dbReference type="OMA" id="FITYVEE"/>
<dbReference type="EnsemblPlants" id="AUR62013626-RA">
    <property type="protein sequence ID" value="AUR62013626-RA:cds"/>
    <property type="gene ID" value="AUR62013626"/>
</dbReference>
<evidence type="ECO:0000256" key="1">
    <source>
        <dbReference type="ARBA" id="ARBA00004245"/>
    </source>
</evidence>
<feature type="region of interest" description="Disordered" evidence="6">
    <location>
        <begin position="563"/>
        <end position="667"/>
    </location>
</feature>
<evidence type="ECO:0000256" key="3">
    <source>
        <dbReference type="ARBA" id="ARBA00022701"/>
    </source>
</evidence>
<dbReference type="GO" id="GO:0005874">
    <property type="term" value="C:microtubule"/>
    <property type="evidence" value="ECO:0007669"/>
    <property type="project" value="UniProtKB-KW"/>
</dbReference>
<dbReference type="GO" id="GO:0005737">
    <property type="term" value="C:cytoplasm"/>
    <property type="evidence" value="ECO:0007669"/>
    <property type="project" value="TreeGrafter"/>
</dbReference>
<keyword evidence="3" id="KW-0493">Microtubule</keyword>
<organism evidence="7 8">
    <name type="scientific">Chenopodium quinoa</name>
    <name type="common">Quinoa</name>
    <dbReference type="NCBI Taxonomy" id="63459"/>
    <lineage>
        <taxon>Eukaryota</taxon>
        <taxon>Viridiplantae</taxon>
        <taxon>Streptophyta</taxon>
        <taxon>Embryophyta</taxon>
        <taxon>Tracheophyta</taxon>
        <taxon>Spermatophyta</taxon>
        <taxon>Magnoliopsida</taxon>
        <taxon>eudicotyledons</taxon>
        <taxon>Gunneridae</taxon>
        <taxon>Pentapetalae</taxon>
        <taxon>Caryophyllales</taxon>
        <taxon>Chenopodiaceae</taxon>
        <taxon>Chenopodioideae</taxon>
        <taxon>Atripliceae</taxon>
        <taxon>Chenopodium</taxon>
    </lineage>
</organism>
<dbReference type="Gene3D" id="1.20.58.1520">
    <property type="match status" value="1"/>
</dbReference>
<evidence type="ECO:0000313" key="8">
    <source>
        <dbReference type="Proteomes" id="UP000596660"/>
    </source>
</evidence>
<comment type="similarity">
    <text evidence="2">Belongs to the MAP65/ASE1 family.</text>
</comment>
<dbReference type="Gramene" id="AUR62013626-RA">
    <property type="protein sequence ID" value="AUR62013626-RA:cds"/>
    <property type="gene ID" value="AUR62013626"/>
</dbReference>
<dbReference type="Pfam" id="PF03999">
    <property type="entry name" value="MAP65_ASE1"/>
    <property type="match status" value="1"/>
</dbReference>
<proteinExistence type="inferred from homology"/>
<dbReference type="GO" id="GO:0005819">
    <property type="term" value="C:spindle"/>
    <property type="evidence" value="ECO:0007669"/>
    <property type="project" value="TreeGrafter"/>
</dbReference>
<dbReference type="PANTHER" id="PTHR19321">
    <property type="entry name" value="PROTEIN REGULATOR OF CYTOKINESIS 1 PRC1-RELATED"/>
    <property type="match status" value="1"/>
</dbReference>
<dbReference type="GO" id="GO:0000226">
    <property type="term" value="P:microtubule cytoskeleton organization"/>
    <property type="evidence" value="ECO:0007669"/>
    <property type="project" value="InterPro"/>
</dbReference>
<dbReference type="GO" id="GO:0008017">
    <property type="term" value="F:microtubule binding"/>
    <property type="evidence" value="ECO:0007669"/>
    <property type="project" value="InterPro"/>
</dbReference>
<dbReference type="PANTHER" id="PTHR19321:SF7">
    <property type="entry name" value="65-KDA MICROTUBULE-ASSOCIATED PROTEIN 3"/>
    <property type="match status" value="1"/>
</dbReference>
<name>A0A803LI29_CHEQI</name>
<keyword evidence="8" id="KW-1185">Reference proteome</keyword>
<evidence type="ECO:0000256" key="6">
    <source>
        <dbReference type="SAM" id="MobiDB-lite"/>
    </source>
</evidence>
<accession>A0A803LI29</accession>
<dbReference type="AlphaFoldDB" id="A0A803LI29"/>
<feature type="compositionally biased region" description="Polar residues" evidence="6">
    <location>
        <begin position="615"/>
        <end position="655"/>
    </location>
</feature>
<evidence type="ECO:0000256" key="2">
    <source>
        <dbReference type="ARBA" id="ARBA00006187"/>
    </source>
</evidence>
<sequence>MDIRISSVFLRMETTCESLLIELKEIWDEVGEDESGRDAMLLEIEQECLEVYTRKVDQAYQYRAQLRQAIADAESELAQIFSSLGERPINIRQPEKAVGLKEELNMIIPFLEEMRKRKSERKQQFVEVLDQISNISSEIHRSAADSVCQKTVDENDLSLKRLEDLHTRLLALQKEKVYFLAVLFTNSDRLKQFLDDLSTLNSLCAVLGMEFRDQICDINPTLDDSKGIRNISDDTIQRLSNAIHNLRETKIQRLRKLQDLASTMLELWNLMDTPPNEQHMFHNVTSKIAASELEITEPNCLSMDFINHVETEVTRLENLKSSKMKELILKKKSELEEICRQTHMIIDAQILKHFSVEAIDSGVIDLSYMLEQMELQISNAKEEAFSRKDILERVEKWKAECEEESWLEEYSMDESRYYGGRGGHLSLKRAEKARTQVNKIPAMVDTLTSKIQTWEKEREAEFFYDGLRLLSMLEDYIILRQEKEKERQRQRDQKKLQGRLLAEKEARFGSKPSPTKSVKKAPRYSMSVAAAANRRYSVSGAMLQRQNFKTERTALHSHPIKKLAQFQDEGKRNNTPSGQLHKKQAKTINSKDFGSPKKRKPFALIRDPVTEVLHPTNTTEKQNMTPSKTLSAGNTPISTPSKLKSDENGNNSSTPKKVATPVKVSPSTLSIRSVSPYTPASVKAVEVEKDDNPEYSFEELRAGYFLPQKTALSALQYLDETSPIIS</sequence>